<dbReference type="OrthoDB" id="4449798at2"/>
<reference evidence="4" key="2">
    <citation type="submission" date="2022-08" db="EMBL/GenBank/DDBJ databases">
        <title>Complete genome sequence of 14 non-tuberculosis mycobacteria type-strains.</title>
        <authorList>
            <person name="Igarashi Y."/>
            <person name="Osugi A."/>
            <person name="Mitarai S."/>
        </authorList>
    </citation>
    <scope>NUCLEOTIDE SEQUENCE</scope>
    <source>
        <strain evidence="4">ATCC 51985</strain>
    </source>
</reference>
<evidence type="ECO:0000313" key="6">
    <source>
        <dbReference type="Proteomes" id="UP001055171"/>
    </source>
</evidence>
<dbReference type="InterPro" id="IPR036291">
    <property type="entry name" value="NAD(P)-bd_dom_sf"/>
</dbReference>
<dbReference type="CDD" id="cd05327">
    <property type="entry name" value="retinol-DH_like_SDR_c_like"/>
    <property type="match status" value="1"/>
</dbReference>
<evidence type="ECO:0000256" key="1">
    <source>
        <dbReference type="ARBA" id="ARBA00023002"/>
    </source>
</evidence>
<dbReference type="STRING" id="141349.BN1232_03561"/>
<evidence type="ECO:0000256" key="2">
    <source>
        <dbReference type="RuleBase" id="RU000363"/>
    </source>
</evidence>
<organism evidence="3 5">
    <name type="scientific">Mycobacterium lentiflavum</name>
    <dbReference type="NCBI Taxonomy" id="141349"/>
    <lineage>
        <taxon>Bacteria</taxon>
        <taxon>Bacillati</taxon>
        <taxon>Actinomycetota</taxon>
        <taxon>Actinomycetes</taxon>
        <taxon>Mycobacteriales</taxon>
        <taxon>Mycobacteriaceae</taxon>
        <taxon>Mycobacterium</taxon>
        <taxon>Mycobacterium simiae complex</taxon>
    </lineage>
</organism>
<dbReference type="AlphaFoldDB" id="A0A0E3WCU7"/>
<comment type="similarity">
    <text evidence="2">Belongs to the short-chain dehydrogenases/reductases (SDR) family.</text>
</comment>
<sequence length="319" mass="34316">MSNDLVATVPDLTGKLVVITGANSGLGFGLARRLSAAGADVVMAIRNRAKGEAAIEEIRHSVPDAKLTIKSLDLSSLASVAALGEQLNAEGRPIDILINNAGVMTPPERDTTADGFELQFGSNHLGHFALTGHVLPLLRAAQRARVVSLSSLAASQSGKIHFDDLQFEKSYAAMSAYGQSKIAVLMFARELDKRSRAGGWGIVSNAAHPGLTKTNLQISGPSYGREKPALMERLYKASWRFTPFLWQEIDEGILPALYAAATPQAEGGEFYGPRGFMELAGGGVKVAKTPARARNDDDCRRLWEISEELTKVSYPPINW</sequence>
<dbReference type="FunFam" id="3.40.50.720:FF:000399">
    <property type="entry name" value="Probable oxidoreductase"/>
    <property type="match status" value="1"/>
</dbReference>
<dbReference type="Pfam" id="PF00106">
    <property type="entry name" value="adh_short"/>
    <property type="match status" value="1"/>
</dbReference>
<keyword evidence="1" id="KW-0560">Oxidoreductase</keyword>
<dbReference type="Gene3D" id="3.40.50.720">
    <property type="entry name" value="NAD(P)-binding Rossmann-like Domain"/>
    <property type="match status" value="1"/>
</dbReference>
<evidence type="ECO:0000313" key="3">
    <source>
        <dbReference type="EMBL" id="CQD16467.1"/>
    </source>
</evidence>
<dbReference type="PRINTS" id="PR00080">
    <property type="entry name" value="SDRFAMILY"/>
</dbReference>
<evidence type="ECO:0000313" key="4">
    <source>
        <dbReference type="EMBL" id="ULP40650.1"/>
    </source>
</evidence>
<evidence type="ECO:0000313" key="5">
    <source>
        <dbReference type="Proteomes" id="UP000199251"/>
    </source>
</evidence>
<name>A0A0E3WCU7_MYCLN</name>
<dbReference type="PRINTS" id="PR00081">
    <property type="entry name" value="GDHRDH"/>
</dbReference>
<dbReference type="EMBL" id="CTEE01000001">
    <property type="protein sequence ID" value="CQD16467.1"/>
    <property type="molecule type" value="Genomic_DNA"/>
</dbReference>
<proteinExistence type="inferred from homology"/>
<accession>A0A0E3WCU7</accession>
<dbReference type="NCBIfam" id="NF004846">
    <property type="entry name" value="PRK06197.1"/>
    <property type="match status" value="1"/>
</dbReference>
<reference evidence="3 5" key="1">
    <citation type="submission" date="2015-03" db="EMBL/GenBank/DDBJ databases">
        <authorList>
            <person name="Urmite Genomes"/>
        </authorList>
    </citation>
    <scope>NUCLEOTIDE SEQUENCE [LARGE SCALE GENOMIC DNA]</scope>
    <source>
        <strain evidence="3 5">CSUR P1491</strain>
    </source>
</reference>
<dbReference type="EMBL" id="CP092423">
    <property type="protein sequence ID" value="ULP40650.1"/>
    <property type="molecule type" value="Genomic_DNA"/>
</dbReference>
<dbReference type="NCBIfam" id="NF004513">
    <property type="entry name" value="PRK05854.1"/>
    <property type="match status" value="1"/>
</dbReference>
<dbReference type="InterPro" id="IPR002347">
    <property type="entry name" value="SDR_fam"/>
</dbReference>
<keyword evidence="6" id="KW-1185">Reference proteome</keyword>
<dbReference type="GO" id="GO:0016491">
    <property type="term" value="F:oxidoreductase activity"/>
    <property type="evidence" value="ECO:0007669"/>
    <property type="project" value="UniProtKB-KW"/>
</dbReference>
<dbReference type="SUPFAM" id="SSF51735">
    <property type="entry name" value="NAD(P)-binding Rossmann-fold domains"/>
    <property type="match status" value="1"/>
</dbReference>
<dbReference type="Proteomes" id="UP000199251">
    <property type="component" value="Unassembled WGS sequence"/>
</dbReference>
<dbReference type="Proteomes" id="UP001055171">
    <property type="component" value="Chromosome"/>
</dbReference>
<gene>
    <name evidence="3" type="ORF">BN1232_03561</name>
    <name evidence="4" type="ORF">MJO58_16910</name>
</gene>
<protein>
    <submittedName>
        <fullName evidence="4">SDR family oxidoreductase</fullName>
    </submittedName>
    <submittedName>
        <fullName evidence="3">Short chain dehydrogenase</fullName>
    </submittedName>
</protein>
<dbReference type="PANTHER" id="PTHR43157">
    <property type="entry name" value="PHOSPHATIDYLINOSITOL-GLYCAN BIOSYNTHESIS CLASS F PROTEIN-RELATED"/>
    <property type="match status" value="1"/>
</dbReference>
<dbReference type="RefSeq" id="WP_090603556.1">
    <property type="nucleotide sequence ID" value="NZ_CP092423.2"/>
</dbReference>
<dbReference type="PANTHER" id="PTHR43157:SF31">
    <property type="entry name" value="PHOSPHATIDYLINOSITOL-GLYCAN BIOSYNTHESIS CLASS F PROTEIN"/>
    <property type="match status" value="1"/>
</dbReference>